<evidence type="ECO:0000256" key="1">
    <source>
        <dbReference type="SAM" id="MobiDB-lite"/>
    </source>
</evidence>
<feature type="region of interest" description="Disordered" evidence="1">
    <location>
        <begin position="273"/>
        <end position="306"/>
    </location>
</feature>
<dbReference type="CDD" id="cd12797">
    <property type="entry name" value="M23_peptidase"/>
    <property type="match status" value="1"/>
</dbReference>
<feature type="compositionally biased region" description="Basic and acidic residues" evidence="1">
    <location>
        <begin position="286"/>
        <end position="299"/>
    </location>
</feature>
<evidence type="ECO:0000259" key="3">
    <source>
        <dbReference type="Pfam" id="PF01551"/>
    </source>
</evidence>
<dbReference type="RefSeq" id="WP_182533016.1">
    <property type="nucleotide sequence ID" value="NZ_JACGXL010000009.1"/>
</dbReference>
<dbReference type="PANTHER" id="PTHR21666">
    <property type="entry name" value="PEPTIDASE-RELATED"/>
    <property type="match status" value="1"/>
</dbReference>
<dbReference type="InterPro" id="IPR050570">
    <property type="entry name" value="Cell_wall_metabolism_enzyme"/>
</dbReference>
<organism evidence="4 5">
    <name type="scientific">Dokdonella fugitiva</name>
    <dbReference type="NCBI Taxonomy" id="328517"/>
    <lineage>
        <taxon>Bacteria</taxon>
        <taxon>Pseudomonadati</taxon>
        <taxon>Pseudomonadota</taxon>
        <taxon>Gammaproteobacteria</taxon>
        <taxon>Lysobacterales</taxon>
        <taxon>Rhodanobacteraceae</taxon>
        <taxon>Dokdonella</taxon>
    </lineage>
</organism>
<comment type="caution">
    <text evidence="4">The sequence shown here is derived from an EMBL/GenBank/DDBJ whole genome shotgun (WGS) entry which is preliminary data.</text>
</comment>
<keyword evidence="2" id="KW-0732">Signal</keyword>
<evidence type="ECO:0000313" key="4">
    <source>
        <dbReference type="EMBL" id="MBA8889987.1"/>
    </source>
</evidence>
<accession>A0A839EZ43</accession>
<dbReference type="EMBL" id="JACGXL010000009">
    <property type="protein sequence ID" value="MBA8889987.1"/>
    <property type="molecule type" value="Genomic_DNA"/>
</dbReference>
<evidence type="ECO:0000256" key="2">
    <source>
        <dbReference type="SAM" id="SignalP"/>
    </source>
</evidence>
<keyword evidence="5" id="KW-1185">Reference proteome</keyword>
<dbReference type="GO" id="GO:0004222">
    <property type="term" value="F:metalloendopeptidase activity"/>
    <property type="evidence" value="ECO:0007669"/>
    <property type="project" value="TreeGrafter"/>
</dbReference>
<sequence>MRTRSVVSAAIAASLMASSAIGANVVTVQQGGVGRWTGMAAKDCAIYGKRYAAVDAACYYPVDIRAKPGAHAIALWDQDGKKHDGTLRVEKSDFPDVQMTLPDTLDRFLHISNDDLARAKGDRAAVAKILGGTLDAPSFSLPLAAPTASLPKSEDDFGSLRTFDAEHRSLHSGRDYPVPEGNTVKAVADGKVVLAADQFFSGNSVFVDHGDGLVSMNFHLASIAVKEGDVVKRGQPLGKIGATGRATGPHLHLGLRWLGKRIDPALLLASPNALPSVADTPAQAQRKIDKAQSREPPEKDDVDDEG</sequence>
<evidence type="ECO:0000313" key="5">
    <source>
        <dbReference type="Proteomes" id="UP000550401"/>
    </source>
</evidence>
<dbReference type="PANTHER" id="PTHR21666:SF285">
    <property type="entry name" value="M23 FAMILY METALLOPEPTIDASE"/>
    <property type="match status" value="1"/>
</dbReference>
<feature type="signal peptide" evidence="2">
    <location>
        <begin position="1"/>
        <end position="22"/>
    </location>
</feature>
<feature type="chain" id="PRO_5032804507" evidence="2">
    <location>
        <begin position="23"/>
        <end position="306"/>
    </location>
</feature>
<dbReference type="Pfam" id="PF01551">
    <property type="entry name" value="Peptidase_M23"/>
    <property type="match status" value="1"/>
</dbReference>
<dbReference type="AlphaFoldDB" id="A0A839EZ43"/>
<dbReference type="Proteomes" id="UP000550401">
    <property type="component" value="Unassembled WGS sequence"/>
</dbReference>
<feature type="domain" description="M23ase beta-sheet core" evidence="3">
    <location>
        <begin position="170"/>
        <end position="264"/>
    </location>
</feature>
<reference evidence="4 5" key="1">
    <citation type="submission" date="2020-07" db="EMBL/GenBank/DDBJ databases">
        <title>Genomic Encyclopedia of Type Strains, Phase IV (KMG-V): Genome sequencing to study the core and pangenomes of soil and plant-associated prokaryotes.</title>
        <authorList>
            <person name="Whitman W."/>
        </authorList>
    </citation>
    <scope>NUCLEOTIDE SEQUENCE [LARGE SCALE GENOMIC DNA]</scope>
    <source>
        <strain evidence="4 5">RH2WT43</strain>
    </source>
</reference>
<gene>
    <name evidence="4" type="ORF">FHW12_004234</name>
</gene>
<proteinExistence type="predicted"/>
<dbReference type="InterPro" id="IPR011055">
    <property type="entry name" value="Dup_hybrid_motif"/>
</dbReference>
<dbReference type="SUPFAM" id="SSF51261">
    <property type="entry name" value="Duplicated hybrid motif"/>
    <property type="match status" value="1"/>
</dbReference>
<dbReference type="Gene3D" id="2.70.70.10">
    <property type="entry name" value="Glucose Permease (Domain IIA)"/>
    <property type="match status" value="1"/>
</dbReference>
<dbReference type="InterPro" id="IPR016047">
    <property type="entry name" value="M23ase_b-sheet_dom"/>
</dbReference>
<protein>
    <submittedName>
        <fullName evidence="4">Biotin carboxyl carrier protein</fullName>
    </submittedName>
</protein>
<name>A0A839EZ43_9GAMM</name>